<gene>
    <name evidence="11" type="ORF">RSOLAG1IB_06290</name>
</gene>
<feature type="compositionally biased region" description="Low complexity" evidence="9">
    <location>
        <begin position="872"/>
        <end position="885"/>
    </location>
</feature>
<dbReference type="OrthoDB" id="5600085at2759"/>
<feature type="region of interest" description="Disordered" evidence="9">
    <location>
        <begin position="87"/>
        <end position="132"/>
    </location>
</feature>
<dbReference type="InterPro" id="IPR036395">
    <property type="entry name" value="Cu_fist_DNA-bd_dom_sf"/>
</dbReference>
<dbReference type="EMBL" id="LN679111">
    <property type="protein sequence ID" value="CEL53323.1"/>
    <property type="molecule type" value="Genomic_DNA"/>
</dbReference>
<dbReference type="AlphaFoldDB" id="A0A0B7FAR9"/>
<keyword evidence="5" id="KW-0805">Transcription regulation</keyword>
<dbReference type="FunFam" id="3.90.430.10:FF:000001">
    <property type="entry name" value="Copper fist DNA-binding protein"/>
    <property type="match status" value="1"/>
</dbReference>
<keyword evidence="3" id="KW-0862">Zinc</keyword>
<evidence type="ECO:0000256" key="1">
    <source>
        <dbReference type="ARBA" id="ARBA00004123"/>
    </source>
</evidence>
<feature type="region of interest" description="Disordered" evidence="9">
    <location>
        <begin position="767"/>
        <end position="792"/>
    </location>
</feature>
<protein>
    <submittedName>
        <fullName evidence="11">Metal-binding regulatory protein cuf1</fullName>
    </submittedName>
</protein>
<dbReference type="InterPro" id="IPR001083">
    <property type="entry name" value="Cu_fist_DNA-bd_dom"/>
</dbReference>
<dbReference type="InterPro" id="IPR051763">
    <property type="entry name" value="Copper_Homeo_Regul"/>
</dbReference>
<dbReference type="GO" id="GO:0006878">
    <property type="term" value="P:intracellular copper ion homeostasis"/>
    <property type="evidence" value="ECO:0007669"/>
    <property type="project" value="TreeGrafter"/>
</dbReference>
<dbReference type="GO" id="GO:0005507">
    <property type="term" value="F:copper ion binding"/>
    <property type="evidence" value="ECO:0007669"/>
    <property type="project" value="InterPro"/>
</dbReference>
<dbReference type="Gene3D" id="3.90.430.10">
    <property type="entry name" value="Copper fist DNA-binding domain"/>
    <property type="match status" value="1"/>
</dbReference>
<evidence type="ECO:0000256" key="4">
    <source>
        <dbReference type="ARBA" id="ARBA00023008"/>
    </source>
</evidence>
<evidence type="ECO:0000256" key="9">
    <source>
        <dbReference type="SAM" id="MobiDB-lite"/>
    </source>
</evidence>
<feature type="region of interest" description="Disordered" evidence="9">
    <location>
        <begin position="872"/>
        <end position="898"/>
    </location>
</feature>
<evidence type="ECO:0000313" key="12">
    <source>
        <dbReference type="Proteomes" id="UP000059188"/>
    </source>
</evidence>
<dbReference type="SMART" id="SM00412">
    <property type="entry name" value="Cu_FIST"/>
    <property type="match status" value="1"/>
</dbReference>
<dbReference type="Proteomes" id="UP000059188">
    <property type="component" value="Unassembled WGS sequence"/>
</dbReference>
<feature type="region of interest" description="Disordered" evidence="9">
    <location>
        <begin position="161"/>
        <end position="192"/>
    </location>
</feature>
<sequence>MHSLGSWEGFTSLRRRLGLVAMIYVNDKKYACETCIKGHRSSSCQHTDRALFEIKKKGRPVTQCDHCRELRKTKQVHVRCSCDTKPDGVPMPKVPGKKGSRLPAEPAYPHGLSPTLSGVATSPAPSKSTQTLNQTASTEVKCTCGDGQNCHCCVPRKTKPHSHSHSHSHSSSGHTPPPGHDPSNPHPHHAQHAHAYAPYTRPVRLSTDQLPQSHVQLQTMYRLGACACGTACQCPECAQHRRLPHTHSSNPAHISPNQPFQGHGGDPCPVRCGNCFDCAGGLTLLLDPGQTSAQSLESESTQFSSSNNGSYTYSTQALAAINSGLNQNGHGYNHSPTATNNFNPSPNSTPNGSGYFVPGTAAADVEMDEFNAAMAELDAGIAAEANGSPGPACSCAPGRCNCPGHQHGDGSRYWDRPRCGFAVSTERGGCCPSPGMHDVVSDVGSDIGIGVGSDGGFGVGSDGGIGSDAGSVAGVGSTNLSLDFEDLGFGRLDLPPMQYNQRLSGEYVYAEGVYRDSGHFSHPRDSGQFSHHRDSSQFSNHSNLSLPSSIDSASISLASLASSHGISSLASSHGIPSLASSHGVITPHSSPLSGRVTPNRGLSGRLTPVRGMGPNGLGQMQNGKPVRAYRRILPKVAATVSNHRPFRRHHTQQQPSLHAVMEGDVNQAIGTTPPPSQVLLQPGQQRIRPSVRSHLPIVGKYFAPGARFEPSRFRNAAAAAAAAQAQLQAQQAAQARARQQQLQAQSGMTPQEVAAYQEASYAASLDGSYDGSYASSQPPASPYSQGFSPQEQPLGSFAEEEEDLMYQEEEQARLEAQNGYGYQDAMGQFGGAEPGVGAAYLQQQQQEIQEQEARLQAQVQAQVQDARLQAQVQAQMQQQQPIQSQHSSPTHTVHPSPASASLPIHAMVSGFAHAPAPYIPVSAVNAYNQPPVDQQRPQLPLQHSSSTATGIIVDTSMHTPDPTPAPPSPKKISSGVQMQYTMSLPLSSTPFNDPISPMHAYDDADVKPEGGIKELPAQGGAQGGPGKKSRWPSFSVHGHRVMVGAKVMGAAYTQRG</sequence>
<feature type="domain" description="Copper-fist" evidence="10">
    <location>
        <begin position="22"/>
        <end position="61"/>
    </location>
</feature>
<feature type="region of interest" description="Disordered" evidence="9">
    <location>
        <begin position="1002"/>
        <end position="1033"/>
    </location>
</feature>
<dbReference type="SMART" id="SM01090">
    <property type="entry name" value="Copper-fist"/>
    <property type="match status" value="1"/>
</dbReference>
<keyword evidence="6" id="KW-0804">Transcription</keyword>
<keyword evidence="12" id="KW-1185">Reference proteome</keyword>
<feature type="compositionally biased region" description="Basic and acidic residues" evidence="9">
    <location>
        <begin position="519"/>
        <end position="535"/>
    </location>
</feature>
<accession>A0A0B7FAR9</accession>
<feature type="region of interest" description="Disordered" evidence="9">
    <location>
        <begin position="581"/>
        <end position="622"/>
    </location>
</feature>
<proteinExistence type="predicted"/>
<dbReference type="PANTHER" id="PTHR28088:SF5">
    <property type="entry name" value="TRANSCRIPTIONAL ACTIVATOR HAA1-RELATED"/>
    <property type="match status" value="1"/>
</dbReference>
<keyword evidence="8" id="KW-0175">Coiled coil</keyword>
<dbReference type="PANTHER" id="PTHR28088">
    <property type="entry name" value="TRANSCRIPTIONAL ACTIVATOR HAA1-RELATED"/>
    <property type="match status" value="1"/>
</dbReference>
<dbReference type="GO" id="GO:0006879">
    <property type="term" value="P:intracellular iron ion homeostasis"/>
    <property type="evidence" value="ECO:0007669"/>
    <property type="project" value="TreeGrafter"/>
</dbReference>
<dbReference type="GO" id="GO:0045944">
    <property type="term" value="P:positive regulation of transcription by RNA polymerase II"/>
    <property type="evidence" value="ECO:0007669"/>
    <property type="project" value="TreeGrafter"/>
</dbReference>
<evidence type="ECO:0000256" key="6">
    <source>
        <dbReference type="ARBA" id="ARBA00023163"/>
    </source>
</evidence>
<dbReference type="STRING" id="1108050.A0A0B7FAR9"/>
<evidence type="ECO:0000256" key="3">
    <source>
        <dbReference type="ARBA" id="ARBA00022833"/>
    </source>
</evidence>
<dbReference type="PRINTS" id="PR00617">
    <property type="entry name" value="COPPERFIST"/>
</dbReference>
<dbReference type="PROSITE" id="PS50073">
    <property type="entry name" value="COPPER_FIST_2"/>
    <property type="match status" value="1"/>
</dbReference>
<feature type="compositionally biased region" description="Polar residues" evidence="9">
    <location>
        <begin position="114"/>
        <end position="132"/>
    </location>
</feature>
<comment type="subcellular location">
    <subcellularLocation>
        <location evidence="1">Nucleus</location>
    </subcellularLocation>
</comment>
<evidence type="ECO:0000313" key="11">
    <source>
        <dbReference type="EMBL" id="CEL53323.1"/>
    </source>
</evidence>
<reference evidence="11 12" key="1">
    <citation type="submission" date="2014-11" db="EMBL/GenBank/DDBJ databases">
        <authorList>
            <person name="Wibberg Daniel"/>
        </authorList>
    </citation>
    <scope>NUCLEOTIDE SEQUENCE [LARGE SCALE GENOMIC DNA]</scope>
    <source>
        <strain evidence="11">Rhizoctonia solani AG1-IB 7/3/14</strain>
    </source>
</reference>
<evidence type="ECO:0000259" key="10">
    <source>
        <dbReference type="PROSITE" id="PS50073"/>
    </source>
</evidence>
<organism evidence="11 12">
    <name type="scientific">Thanatephorus cucumeris (strain AG1-IB / isolate 7/3/14)</name>
    <name type="common">Lettuce bottom rot fungus</name>
    <name type="synonym">Rhizoctonia solani</name>
    <dbReference type="NCBI Taxonomy" id="1108050"/>
    <lineage>
        <taxon>Eukaryota</taxon>
        <taxon>Fungi</taxon>
        <taxon>Dikarya</taxon>
        <taxon>Basidiomycota</taxon>
        <taxon>Agaricomycotina</taxon>
        <taxon>Agaricomycetes</taxon>
        <taxon>Cantharellales</taxon>
        <taxon>Ceratobasidiaceae</taxon>
        <taxon>Rhizoctonia</taxon>
        <taxon>Rhizoctonia solani AG-1</taxon>
    </lineage>
</organism>
<keyword evidence="4" id="KW-0186">Copper</keyword>
<dbReference type="SUPFAM" id="SSF57879">
    <property type="entry name" value="Zinc domain conserved in yeast copper-regulated transcription factors"/>
    <property type="match status" value="1"/>
</dbReference>
<evidence type="ECO:0000256" key="7">
    <source>
        <dbReference type="ARBA" id="ARBA00023242"/>
    </source>
</evidence>
<feature type="region of interest" description="Disordered" evidence="9">
    <location>
        <begin position="519"/>
        <end position="543"/>
    </location>
</feature>
<feature type="compositionally biased region" description="Low complexity" evidence="9">
    <location>
        <begin position="772"/>
        <end position="785"/>
    </location>
</feature>
<dbReference type="Pfam" id="PF00649">
    <property type="entry name" value="Copper-fist"/>
    <property type="match status" value="1"/>
</dbReference>
<feature type="coiled-coil region" evidence="8">
    <location>
        <begin position="797"/>
        <end position="861"/>
    </location>
</feature>
<name>A0A0B7FAR9_THACB</name>
<dbReference type="GO" id="GO:0000978">
    <property type="term" value="F:RNA polymerase II cis-regulatory region sequence-specific DNA binding"/>
    <property type="evidence" value="ECO:0007669"/>
    <property type="project" value="TreeGrafter"/>
</dbReference>
<dbReference type="GO" id="GO:0000981">
    <property type="term" value="F:DNA-binding transcription factor activity, RNA polymerase II-specific"/>
    <property type="evidence" value="ECO:0007669"/>
    <property type="project" value="TreeGrafter"/>
</dbReference>
<feature type="compositionally biased region" description="Basic and acidic residues" evidence="9">
    <location>
        <begin position="1002"/>
        <end position="1012"/>
    </location>
</feature>
<dbReference type="GO" id="GO:0005634">
    <property type="term" value="C:nucleus"/>
    <property type="evidence" value="ECO:0007669"/>
    <property type="project" value="UniProtKB-SubCell"/>
</dbReference>
<evidence type="ECO:0000256" key="8">
    <source>
        <dbReference type="SAM" id="Coils"/>
    </source>
</evidence>
<evidence type="ECO:0000256" key="5">
    <source>
        <dbReference type="ARBA" id="ARBA00023015"/>
    </source>
</evidence>
<keyword evidence="7" id="KW-0539">Nucleus</keyword>
<evidence type="ECO:0000256" key="2">
    <source>
        <dbReference type="ARBA" id="ARBA00022723"/>
    </source>
</evidence>
<keyword evidence="2" id="KW-0479">Metal-binding</keyword>